<dbReference type="OrthoDB" id="9762913at2"/>
<dbReference type="Gene3D" id="3.40.605.10">
    <property type="entry name" value="Aldehyde Dehydrogenase, Chain A, domain 1"/>
    <property type="match status" value="1"/>
</dbReference>
<reference evidence="5 6" key="1">
    <citation type="submission" date="2019-01" db="EMBL/GenBank/DDBJ databases">
        <title>Ktedonosporobacter rubrisoli SCAWS-G2.</title>
        <authorList>
            <person name="Huang Y."/>
            <person name="Yan B."/>
        </authorList>
    </citation>
    <scope>NUCLEOTIDE SEQUENCE [LARGE SCALE GENOMIC DNA]</scope>
    <source>
        <strain evidence="5 6">SCAWS-G2</strain>
    </source>
</reference>
<sequence length="503" mass="54332">MVSPSQSQLKTLRNYVGGQWVDAETKETLPVHNPATDEVLAQVPLSNKADVDAAVETAAKAFPSWRATPPQERARYFFKLRQLLEAHQDELARLITTEMGKTLDDARGEVLRGIENVETACGIPSLMMGYGLEDGAARGIDEEVIFQPLGVFAAITPFNFPFMISFWFWPYAVAAGNTFIVKPSEQDPIVQQRVFELIDQVGFPPGVINLVNGGKETVNTLLDHPRIKGISFVGSSQTAAYVYARASASGKRVQASGGAKNAIVIMPDANLDSYLSTIMNSCFGASGQRCLANSLILPVAGAHETARQRLVEAASRLRIGNGLQPETELGPVVSAAARDRIFTAITNGIEEGAQAALDGRTVSVPDYPKGYFVGPTILDAVTPQMHVYKEEIFGPVVGMTPVGSLNEAIELINANEYGNAASIFTSSGYAAREFRYRVETGNVGINVGVAAPMAYFPFSGAKRSFFGALHPQSRDAIRFYTESKVVITRWTEGDRSPVTGVGR</sequence>
<dbReference type="InterPro" id="IPR016161">
    <property type="entry name" value="Ald_DH/histidinol_DH"/>
</dbReference>
<dbReference type="GO" id="GO:0004491">
    <property type="term" value="F:methylmalonate-semialdehyde dehydrogenase (acylating, NAD) activity"/>
    <property type="evidence" value="ECO:0007669"/>
    <property type="project" value="UniProtKB-EC"/>
</dbReference>
<dbReference type="Gene3D" id="3.40.309.10">
    <property type="entry name" value="Aldehyde Dehydrogenase, Chain A, domain 2"/>
    <property type="match status" value="1"/>
</dbReference>
<evidence type="ECO:0000313" key="5">
    <source>
        <dbReference type="EMBL" id="QBD83091.1"/>
    </source>
</evidence>
<dbReference type="PANTHER" id="PTHR43866:SF4">
    <property type="entry name" value="MALONATE-SEMIALDEHYDE DEHYDROGENASE"/>
    <property type="match status" value="1"/>
</dbReference>
<dbReference type="CDD" id="cd07085">
    <property type="entry name" value="ALDH_F6_MMSDH"/>
    <property type="match status" value="1"/>
</dbReference>
<dbReference type="FunFam" id="3.40.605.10:FF:000003">
    <property type="entry name" value="Methylmalonate-semialdehyde dehydrogenase [acylating]"/>
    <property type="match status" value="1"/>
</dbReference>
<dbReference type="GO" id="GO:0006574">
    <property type="term" value="P:L-valine catabolic process"/>
    <property type="evidence" value="ECO:0007669"/>
    <property type="project" value="TreeGrafter"/>
</dbReference>
<dbReference type="RefSeq" id="WP_129894159.1">
    <property type="nucleotide sequence ID" value="NZ_CP035758.1"/>
</dbReference>
<dbReference type="Pfam" id="PF00171">
    <property type="entry name" value="Aldedh"/>
    <property type="match status" value="1"/>
</dbReference>
<dbReference type="PANTHER" id="PTHR43866">
    <property type="entry name" value="MALONATE-SEMIALDEHYDE DEHYDROGENASE"/>
    <property type="match status" value="1"/>
</dbReference>
<evidence type="ECO:0000256" key="2">
    <source>
        <dbReference type="ARBA" id="ARBA00023002"/>
    </source>
</evidence>
<dbReference type="Proteomes" id="UP000290365">
    <property type="component" value="Chromosome"/>
</dbReference>
<dbReference type="InterPro" id="IPR016162">
    <property type="entry name" value="Ald_DH_N"/>
</dbReference>
<dbReference type="InterPro" id="IPR016160">
    <property type="entry name" value="Ald_DH_CS_CYS"/>
</dbReference>
<keyword evidence="6" id="KW-1185">Reference proteome</keyword>
<dbReference type="NCBIfam" id="TIGR01722">
    <property type="entry name" value="MMSDH"/>
    <property type="match status" value="1"/>
</dbReference>
<proteinExistence type="predicted"/>
<keyword evidence="2" id="KW-0560">Oxidoreductase</keyword>
<gene>
    <name evidence="5" type="ORF">EPA93_46870</name>
</gene>
<dbReference type="AlphaFoldDB" id="A0A4V0Z0G0"/>
<feature type="domain" description="Aldehyde dehydrogenase" evidence="4">
    <location>
        <begin position="20"/>
        <end position="486"/>
    </location>
</feature>
<dbReference type="FunFam" id="3.40.309.10:FF:000002">
    <property type="entry name" value="Methylmalonate-semialdehyde dehydrogenase (Acylating)"/>
    <property type="match status" value="1"/>
</dbReference>
<protein>
    <recommendedName>
        <fullName evidence="1">methylmalonate-semialdehyde dehydrogenase (CoA acylating)</fullName>
        <ecNumber evidence="1">1.2.1.27</ecNumber>
    </recommendedName>
</protein>
<dbReference type="EMBL" id="CP035758">
    <property type="protein sequence ID" value="QBD83091.1"/>
    <property type="molecule type" value="Genomic_DNA"/>
</dbReference>
<dbReference type="InterPro" id="IPR015590">
    <property type="entry name" value="Aldehyde_DH_dom"/>
</dbReference>
<dbReference type="SUPFAM" id="SSF53720">
    <property type="entry name" value="ALDH-like"/>
    <property type="match status" value="1"/>
</dbReference>
<organism evidence="5 6">
    <name type="scientific">Ktedonosporobacter rubrisoli</name>
    <dbReference type="NCBI Taxonomy" id="2509675"/>
    <lineage>
        <taxon>Bacteria</taxon>
        <taxon>Bacillati</taxon>
        <taxon>Chloroflexota</taxon>
        <taxon>Ktedonobacteria</taxon>
        <taxon>Ktedonobacterales</taxon>
        <taxon>Ktedonosporobacteraceae</taxon>
        <taxon>Ktedonosporobacter</taxon>
    </lineage>
</organism>
<dbReference type="InterPro" id="IPR016163">
    <property type="entry name" value="Ald_DH_C"/>
</dbReference>
<dbReference type="GO" id="GO:0006210">
    <property type="term" value="P:thymine catabolic process"/>
    <property type="evidence" value="ECO:0007669"/>
    <property type="project" value="TreeGrafter"/>
</dbReference>
<evidence type="ECO:0000256" key="3">
    <source>
        <dbReference type="ARBA" id="ARBA00023027"/>
    </source>
</evidence>
<dbReference type="EC" id="1.2.1.27" evidence="1"/>
<name>A0A4V0Z0G0_KTERU</name>
<dbReference type="InterPro" id="IPR010061">
    <property type="entry name" value="MeMal-semiAld_DH"/>
</dbReference>
<accession>A0A4V0Z0G0</accession>
<dbReference type="PROSITE" id="PS00070">
    <property type="entry name" value="ALDEHYDE_DEHYDR_CYS"/>
    <property type="match status" value="1"/>
</dbReference>
<evidence type="ECO:0000256" key="1">
    <source>
        <dbReference type="ARBA" id="ARBA00013048"/>
    </source>
</evidence>
<evidence type="ECO:0000313" key="6">
    <source>
        <dbReference type="Proteomes" id="UP000290365"/>
    </source>
</evidence>
<dbReference type="KEGG" id="kbs:EPA93_46870"/>
<keyword evidence="3" id="KW-0520">NAD</keyword>
<evidence type="ECO:0000259" key="4">
    <source>
        <dbReference type="Pfam" id="PF00171"/>
    </source>
</evidence>